<feature type="compositionally biased region" description="Low complexity" evidence="1">
    <location>
        <begin position="21"/>
        <end position="36"/>
    </location>
</feature>
<dbReference type="AlphaFoldDB" id="A0A382II00"/>
<protein>
    <submittedName>
        <fullName evidence="2">Uncharacterized protein</fullName>
    </submittedName>
</protein>
<accession>A0A382II00</accession>
<proteinExistence type="predicted"/>
<evidence type="ECO:0000313" key="2">
    <source>
        <dbReference type="EMBL" id="SVB98281.1"/>
    </source>
</evidence>
<gene>
    <name evidence="2" type="ORF">METZ01_LOCUS251135</name>
</gene>
<feature type="non-terminal residue" evidence="2">
    <location>
        <position position="1"/>
    </location>
</feature>
<dbReference type="EMBL" id="UINC01067014">
    <property type="protein sequence ID" value="SVB98281.1"/>
    <property type="molecule type" value="Genomic_DNA"/>
</dbReference>
<sequence>QADAQNVADGAEGGQGPGPDPMADMPDPGMDPGTDQAPDDDQGGGGIG</sequence>
<feature type="region of interest" description="Disordered" evidence="1">
    <location>
        <begin position="1"/>
        <end position="48"/>
    </location>
</feature>
<name>A0A382II00_9ZZZZ</name>
<organism evidence="2">
    <name type="scientific">marine metagenome</name>
    <dbReference type="NCBI Taxonomy" id="408172"/>
    <lineage>
        <taxon>unclassified sequences</taxon>
        <taxon>metagenomes</taxon>
        <taxon>ecological metagenomes</taxon>
    </lineage>
</organism>
<evidence type="ECO:0000256" key="1">
    <source>
        <dbReference type="SAM" id="MobiDB-lite"/>
    </source>
</evidence>
<reference evidence="2" key="1">
    <citation type="submission" date="2018-05" db="EMBL/GenBank/DDBJ databases">
        <authorList>
            <person name="Lanie J.A."/>
            <person name="Ng W.-L."/>
            <person name="Kazmierczak K.M."/>
            <person name="Andrzejewski T.M."/>
            <person name="Davidsen T.M."/>
            <person name="Wayne K.J."/>
            <person name="Tettelin H."/>
            <person name="Glass J.I."/>
            <person name="Rusch D."/>
            <person name="Podicherti R."/>
            <person name="Tsui H.-C.T."/>
            <person name="Winkler M.E."/>
        </authorList>
    </citation>
    <scope>NUCLEOTIDE SEQUENCE</scope>
</reference>